<dbReference type="Gene3D" id="3.30.1370.10">
    <property type="entry name" value="K Homology domain, type 1"/>
    <property type="match status" value="1"/>
</dbReference>
<protein>
    <recommendedName>
        <fullName evidence="3">K Homology domain-containing protein</fullName>
    </recommendedName>
</protein>
<dbReference type="Proteomes" id="UP000837801">
    <property type="component" value="Unassembled WGS sequence"/>
</dbReference>
<evidence type="ECO:0000313" key="5">
    <source>
        <dbReference type="Proteomes" id="UP000837801"/>
    </source>
</evidence>
<evidence type="ECO:0000313" key="4">
    <source>
        <dbReference type="EMBL" id="CAH2353118.1"/>
    </source>
</evidence>
<keyword evidence="5" id="KW-1185">Reference proteome</keyword>
<organism evidence="4 5">
    <name type="scientific">[Candida] railenensis</name>
    <dbReference type="NCBI Taxonomy" id="45579"/>
    <lineage>
        <taxon>Eukaryota</taxon>
        <taxon>Fungi</taxon>
        <taxon>Dikarya</taxon>
        <taxon>Ascomycota</taxon>
        <taxon>Saccharomycotina</taxon>
        <taxon>Pichiomycetes</taxon>
        <taxon>Debaryomycetaceae</taxon>
        <taxon>Kurtzmaniella</taxon>
    </lineage>
</organism>
<reference evidence="4" key="1">
    <citation type="submission" date="2022-03" db="EMBL/GenBank/DDBJ databases">
        <authorList>
            <person name="Legras J.-L."/>
            <person name="Devillers H."/>
            <person name="Grondin C."/>
        </authorList>
    </citation>
    <scope>NUCLEOTIDE SEQUENCE</scope>
    <source>
        <strain evidence="4">CLIB 1423</strain>
    </source>
</reference>
<dbReference type="CDD" id="cd00105">
    <property type="entry name" value="KH-I"/>
    <property type="match status" value="1"/>
</dbReference>
<comment type="caution">
    <text evidence="4">The sequence shown here is derived from an EMBL/GenBank/DDBJ whole genome shotgun (WGS) entry which is preliminary data.</text>
</comment>
<dbReference type="InterPro" id="IPR004088">
    <property type="entry name" value="KH_dom_type_1"/>
</dbReference>
<evidence type="ECO:0000256" key="2">
    <source>
        <dbReference type="SAM" id="MobiDB-lite"/>
    </source>
</evidence>
<evidence type="ECO:0000256" key="1">
    <source>
        <dbReference type="PROSITE-ProRule" id="PRU00117"/>
    </source>
</evidence>
<keyword evidence="1" id="KW-0694">RNA-binding</keyword>
<dbReference type="Pfam" id="PF00013">
    <property type="entry name" value="KH_1"/>
    <property type="match status" value="1"/>
</dbReference>
<proteinExistence type="predicted"/>
<evidence type="ECO:0000259" key="3">
    <source>
        <dbReference type="SMART" id="SM00322"/>
    </source>
</evidence>
<dbReference type="InterPro" id="IPR004087">
    <property type="entry name" value="KH_dom"/>
</dbReference>
<feature type="region of interest" description="Disordered" evidence="2">
    <location>
        <begin position="1"/>
        <end position="20"/>
    </location>
</feature>
<dbReference type="GO" id="GO:0003723">
    <property type="term" value="F:RNA binding"/>
    <property type="evidence" value="ECO:0007669"/>
    <property type="project" value="UniProtKB-UniRule"/>
</dbReference>
<name>A0A9P0QPK4_9ASCO</name>
<dbReference type="PROSITE" id="PS50084">
    <property type="entry name" value="KH_TYPE_1"/>
    <property type="match status" value="1"/>
</dbReference>
<feature type="domain" description="K Homology" evidence="3">
    <location>
        <begin position="222"/>
        <end position="302"/>
    </location>
</feature>
<dbReference type="InterPro" id="IPR036612">
    <property type="entry name" value="KH_dom_type_1_sf"/>
</dbReference>
<accession>A0A9P0QPK4</accession>
<gene>
    <name evidence="4" type="ORF">CLIB1423_09S03180</name>
</gene>
<dbReference type="SMART" id="SM00322">
    <property type="entry name" value="KH"/>
    <property type="match status" value="1"/>
</dbReference>
<dbReference type="SUPFAM" id="SSF54791">
    <property type="entry name" value="Eukaryotic type KH-domain (KH-domain type I)"/>
    <property type="match status" value="1"/>
</dbReference>
<dbReference type="EMBL" id="CAKXYY010000009">
    <property type="protein sequence ID" value="CAH2353118.1"/>
    <property type="molecule type" value="Genomic_DNA"/>
</dbReference>
<dbReference type="AlphaFoldDB" id="A0A9P0QPK4"/>
<dbReference type="OrthoDB" id="4020846at2759"/>
<sequence length="306" mass="34389">MTPSHLGLTDMEKSKDPPMWEKSVNCESDSDKDIATLSVAEIHNLVYFSENFKIYGCNLERLPDNTQEVSFTVELSHMQLLGVLSKFDFRSVSTKTHLEALVVKTGLTRFCVNFVVADTVVTKLFPEKVSLLLSKSQVYKGKQMLLNIEGGSSSVTVTPNGYLTHVPGSEVVSLVNKLGKSPTVRSMQYFTPLAPYAQNYSNKTRVISNQLESPVKLYELPRKITHQLSLTRSKVTYLIGKNGEKIQELRKSSNCYIKVLEYSGSNAENLFQSRKNLVQDILIHGYKPDVEKVIKCISRDLARKNA</sequence>
<feature type="compositionally biased region" description="Basic and acidic residues" evidence="2">
    <location>
        <begin position="10"/>
        <end position="19"/>
    </location>
</feature>